<evidence type="ECO:0000256" key="9">
    <source>
        <dbReference type="ARBA" id="ARBA00022963"/>
    </source>
</evidence>
<dbReference type="Pfam" id="PF00387">
    <property type="entry name" value="PI-PLC-Y"/>
    <property type="match status" value="1"/>
</dbReference>
<feature type="chain" id="PRO_5034989590" description="Phosphoinositide phospholipase C" evidence="17">
    <location>
        <begin position="17"/>
        <end position="646"/>
    </location>
</feature>
<evidence type="ECO:0000256" key="2">
    <source>
        <dbReference type="ARBA" id="ARBA00003992"/>
    </source>
</evidence>
<dbReference type="SMART" id="SM00239">
    <property type="entry name" value="C2"/>
    <property type="match status" value="1"/>
</dbReference>
<gene>
    <name evidence="20" type="primary">PLCZ1</name>
</gene>
<dbReference type="GO" id="GO:0005730">
    <property type="term" value="C:nucleolus"/>
    <property type="evidence" value="ECO:0007669"/>
    <property type="project" value="Ensembl"/>
</dbReference>
<keyword evidence="12" id="KW-0539">Nucleus</keyword>
<dbReference type="GO" id="GO:0035556">
    <property type="term" value="P:intracellular signal transduction"/>
    <property type="evidence" value="ECO:0007669"/>
    <property type="project" value="InterPro"/>
</dbReference>
<keyword evidence="5" id="KW-0217">Developmental protein</keyword>
<keyword evidence="21" id="KW-1185">Reference proteome</keyword>
<evidence type="ECO:0000256" key="8">
    <source>
        <dbReference type="ARBA" id="ARBA00022837"/>
    </source>
</evidence>
<dbReference type="Gene3D" id="2.60.40.150">
    <property type="entry name" value="C2 domain"/>
    <property type="match status" value="1"/>
</dbReference>
<protein>
    <recommendedName>
        <fullName evidence="15">Phosphoinositide phospholipase C</fullName>
        <ecNumber evidence="15">3.1.4.11</ecNumber>
    </recommendedName>
</protein>
<proteinExistence type="predicted"/>
<keyword evidence="9 15" id="KW-0442">Lipid degradation</keyword>
<keyword evidence="8" id="KW-0106">Calcium</keyword>
<comment type="function">
    <text evidence="2">The production of the second messenger molecules diacylglycerol (DAG) and inositol 1,4,5-trisphosphate (IP3) is mediated by activated phosphatidylinositol-specific phospholipase C enzymes. In vitro, hydrolyzes PtdIns(4,5)P2 in a Ca(2+)-dependent manner. Triggers intracellular Ca(2+) oscillations in oocytes solely during M phase and is involved in inducing oocyte activation and initiating embryonic development up to the blastocyst stage. Is therefore a strong candidate for the egg-activating soluble sperm factor that is transferred from the sperm into the egg cytoplasm following gamete membrane fusion. May exert an inhibitory effect on phospholipase-C-coupled processes that depend on calcium ions and protein kinase C, including CFTR trafficking and function.</text>
</comment>
<organism evidence="20 21">
    <name type="scientific">Anser brachyrhynchus</name>
    <name type="common">Pink-footed goose</name>
    <dbReference type="NCBI Taxonomy" id="132585"/>
    <lineage>
        <taxon>Eukaryota</taxon>
        <taxon>Metazoa</taxon>
        <taxon>Chordata</taxon>
        <taxon>Craniata</taxon>
        <taxon>Vertebrata</taxon>
        <taxon>Euteleostomi</taxon>
        <taxon>Archelosauria</taxon>
        <taxon>Archosauria</taxon>
        <taxon>Dinosauria</taxon>
        <taxon>Saurischia</taxon>
        <taxon>Theropoda</taxon>
        <taxon>Coelurosauria</taxon>
        <taxon>Aves</taxon>
        <taxon>Neognathae</taxon>
        <taxon>Galloanserae</taxon>
        <taxon>Anseriformes</taxon>
        <taxon>Anatidae</taxon>
        <taxon>Anserinae</taxon>
        <taxon>Anser</taxon>
    </lineage>
</organism>
<dbReference type="AlphaFoldDB" id="A0A8B9C9K8"/>
<dbReference type="Gene3D" id="3.20.20.190">
    <property type="entry name" value="Phosphatidylinositol (PI) phosphodiesterase"/>
    <property type="match status" value="1"/>
</dbReference>
<dbReference type="Proteomes" id="UP000694426">
    <property type="component" value="Unplaced"/>
</dbReference>
<dbReference type="PROSITE" id="PS50007">
    <property type="entry name" value="PIPLC_X_DOMAIN"/>
    <property type="match status" value="1"/>
</dbReference>
<evidence type="ECO:0000259" key="18">
    <source>
        <dbReference type="PROSITE" id="PS50004"/>
    </source>
</evidence>
<dbReference type="GO" id="GO:0061827">
    <property type="term" value="C:sperm head"/>
    <property type="evidence" value="ECO:0007669"/>
    <property type="project" value="Ensembl"/>
</dbReference>
<dbReference type="GO" id="GO:0060470">
    <property type="term" value="P:positive regulation of cytosolic calcium ion concentration involved in egg activation"/>
    <property type="evidence" value="ECO:0007669"/>
    <property type="project" value="Ensembl"/>
</dbReference>
<evidence type="ECO:0000256" key="15">
    <source>
        <dbReference type="RuleBase" id="RU361133"/>
    </source>
</evidence>
<comment type="catalytic activity">
    <reaction evidence="14">
        <text>a 1,2-diacyl-sn-glycero-3-phospho-(1D-myo-inositol-4,5-bisphosphate) + H2O = 1D-myo-inositol 1,4,5-trisphosphate + a 1,2-diacyl-sn-glycerol + H(+)</text>
        <dbReference type="Rhea" id="RHEA:33179"/>
        <dbReference type="ChEBI" id="CHEBI:15377"/>
        <dbReference type="ChEBI" id="CHEBI:15378"/>
        <dbReference type="ChEBI" id="CHEBI:17815"/>
        <dbReference type="ChEBI" id="CHEBI:58456"/>
        <dbReference type="ChEBI" id="CHEBI:203600"/>
        <dbReference type="EC" id="3.1.4.11"/>
    </reaction>
    <physiologicalReaction direction="left-to-right" evidence="14">
        <dbReference type="Rhea" id="RHEA:33180"/>
    </physiologicalReaction>
</comment>
<dbReference type="FunFam" id="1.10.238.10:FF:000005">
    <property type="entry name" value="Phosphoinositide phospholipase C"/>
    <property type="match status" value="1"/>
</dbReference>
<keyword evidence="13" id="KW-0278">Fertilization</keyword>
<name>A0A8B9C9K8_9AVES</name>
<evidence type="ECO:0000256" key="3">
    <source>
        <dbReference type="ARBA" id="ARBA00004123"/>
    </source>
</evidence>
<dbReference type="GO" id="GO:0006816">
    <property type="term" value="P:calcium ion transport"/>
    <property type="evidence" value="ECO:0007669"/>
    <property type="project" value="Ensembl"/>
</dbReference>
<comment type="cofactor">
    <cofactor evidence="1">
        <name>Ca(2+)</name>
        <dbReference type="ChEBI" id="CHEBI:29108"/>
    </cofactor>
</comment>
<evidence type="ECO:0000313" key="20">
    <source>
        <dbReference type="Ensembl" id="ENSABRP00000015614.1"/>
    </source>
</evidence>
<dbReference type="GO" id="GO:0045120">
    <property type="term" value="C:pronucleus"/>
    <property type="evidence" value="ECO:0007669"/>
    <property type="project" value="Ensembl"/>
</dbReference>
<evidence type="ECO:0000256" key="17">
    <source>
        <dbReference type="SAM" id="SignalP"/>
    </source>
</evidence>
<evidence type="ECO:0000256" key="1">
    <source>
        <dbReference type="ARBA" id="ARBA00001913"/>
    </source>
</evidence>
<dbReference type="FunFam" id="2.60.40.150:FF:000147">
    <property type="entry name" value="Phosphoinositide phospholipase C"/>
    <property type="match status" value="1"/>
</dbReference>
<dbReference type="PROSITE" id="PS50004">
    <property type="entry name" value="C2"/>
    <property type="match status" value="1"/>
</dbReference>
<dbReference type="PRINTS" id="PR00390">
    <property type="entry name" value="PHPHLIPASEC"/>
</dbReference>
<accession>A0A8B9C9K8</accession>
<dbReference type="InterPro" id="IPR001192">
    <property type="entry name" value="PI-PLC_fam"/>
</dbReference>
<evidence type="ECO:0000313" key="21">
    <source>
        <dbReference type="Proteomes" id="UP000694426"/>
    </source>
</evidence>
<evidence type="ECO:0000259" key="19">
    <source>
        <dbReference type="PROSITE" id="PS50008"/>
    </source>
</evidence>
<reference evidence="20" key="1">
    <citation type="submission" date="2025-08" db="UniProtKB">
        <authorList>
            <consortium name="Ensembl"/>
        </authorList>
    </citation>
    <scope>IDENTIFICATION</scope>
</reference>
<evidence type="ECO:0000256" key="6">
    <source>
        <dbReference type="ARBA" id="ARBA00022490"/>
    </source>
</evidence>
<keyword evidence="11" id="KW-0807">Transducer</keyword>
<keyword evidence="6" id="KW-0963">Cytoplasm</keyword>
<evidence type="ECO:0000256" key="12">
    <source>
        <dbReference type="ARBA" id="ARBA00023242"/>
    </source>
</evidence>
<dbReference type="SUPFAM" id="SSF51695">
    <property type="entry name" value="PLC-like phosphodiesterases"/>
    <property type="match status" value="1"/>
</dbReference>
<dbReference type="GO" id="GO:0016042">
    <property type="term" value="P:lipid catabolic process"/>
    <property type="evidence" value="ECO:0007669"/>
    <property type="project" value="UniProtKB-KW"/>
</dbReference>
<dbReference type="SUPFAM" id="SSF47473">
    <property type="entry name" value="EF-hand"/>
    <property type="match status" value="1"/>
</dbReference>
<dbReference type="GO" id="GO:0005546">
    <property type="term" value="F:phosphatidylinositol-4,5-bisphosphate binding"/>
    <property type="evidence" value="ECO:0007669"/>
    <property type="project" value="Ensembl"/>
</dbReference>
<dbReference type="InterPro" id="IPR001711">
    <property type="entry name" value="PLipase_C_Pinositol-sp_Y"/>
</dbReference>
<keyword evidence="7 15" id="KW-0378">Hydrolase</keyword>
<dbReference type="SMART" id="SM00149">
    <property type="entry name" value="PLCYc"/>
    <property type="match status" value="1"/>
</dbReference>
<sequence>MTWGRCFLNVISCTWFLNIIQDEFMNGKIDLDSTMKLLEKLHVTFDVAHVKHVFKKTVDKRKVHTINIEDFRAIYRTIVHRTEFHELFCAYSPNRKILADTELIEFLKKEQFQTEDSEIRALEIILKYEPVEEVRKRRQLSFEGFIRYMSSEDSSIFKKDHRTVYQDMNHPLCDYFISSSHNTYLISDQLIGPSDLFGYISALLKGCRCLEIDCWDGSNNEPVVYHGHTLTSKISFCSVIHVIDKYAFAASEYPVILSLENHCSPKQQEIMAEHLENILGDKLLTSTIGDSVVTQLPSPEALKFKILVKNKKVGTIEETMLRKGQDSHGETGEIFEEEYTSEEDETDEKAPLQQKSDSSKRKSENRPSSLPRKKAKMKKIKIAIELSDLVIYTKSEKFVSFEHSLANQKCYENNSIGEVKARKFVKHSGNEFVSHTSRFITRIYPKGTRANSSNYNPQEFWNVGCQMVALNFQTPGVQMELQNGKFLDNGGCGYILKPEFLRNRSSTFNPYNVGRYSKPMSLSIRLISGHQLPPSNLSKTNKADPLVQIEIYGVPDDQVKRKSSVIKSNALSPRWDETFSFTVQVPELALIRFCVEDEISLVANEFLGQYTLPLLSLSKGYCNVPLFSKNGGKLEPASLFVYVWYY</sequence>
<dbReference type="GO" id="GO:0010314">
    <property type="term" value="F:phosphatidylinositol-5-phosphate binding"/>
    <property type="evidence" value="ECO:0007669"/>
    <property type="project" value="Ensembl"/>
</dbReference>
<evidence type="ECO:0000256" key="14">
    <source>
        <dbReference type="ARBA" id="ARBA00023674"/>
    </source>
</evidence>
<dbReference type="Pfam" id="PF00388">
    <property type="entry name" value="PI-PLC-X"/>
    <property type="match status" value="1"/>
</dbReference>
<dbReference type="EC" id="3.1.4.11" evidence="15"/>
<reference evidence="20" key="2">
    <citation type="submission" date="2025-09" db="UniProtKB">
        <authorList>
            <consortium name="Ensembl"/>
        </authorList>
    </citation>
    <scope>IDENTIFICATION</scope>
</reference>
<dbReference type="PROSITE" id="PS50008">
    <property type="entry name" value="PIPLC_Y_DOMAIN"/>
    <property type="match status" value="1"/>
</dbReference>
<feature type="domain" description="C2" evidence="18">
    <location>
        <begin position="502"/>
        <end position="628"/>
    </location>
</feature>
<dbReference type="Pfam" id="PF09279">
    <property type="entry name" value="EF-hand_like"/>
    <property type="match status" value="1"/>
</dbReference>
<dbReference type="InterPro" id="IPR015359">
    <property type="entry name" value="PLC_EF-hand-like"/>
</dbReference>
<dbReference type="InterPro" id="IPR011992">
    <property type="entry name" value="EF-hand-dom_pair"/>
</dbReference>
<dbReference type="GO" id="GO:0004435">
    <property type="term" value="F:phosphatidylinositol-4,5-bisphosphate phospholipase C activity"/>
    <property type="evidence" value="ECO:0007669"/>
    <property type="project" value="UniProtKB-EC"/>
</dbReference>
<feature type="region of interest" description="Disordered" evidence="16">
    <location>
        <begin position="338"/>
        <end position="375"/>
    </location>
</feature>
<dbReference type="InterPro" id="IPR000008">
    <property type="entry name" value="C2_dom"/>
</dbReference>
<evidence type="ECO:0000256" key="4">
    <source>
        <dbReference type="ARBA" id="ARBA00004556"/>
    </source>
</evidence>
<dbReference type="GeneTree" id="ENSGT00940000159950"/>
<dbReference type="InterPro" id="IPR000909">
    <property type="entry name" value="PLipase_C_PInositol-sp_X_dom"/>
</dbReference>
<evidence type="ECO:0000256" key="10">
    <source>
        <dbReference type="ARBA" id="ARBA00023098"/>
    </source>
</evidence>
<dbReference type="Ensembl" id="ENSABRT00000022227.1">
    <property type="protein sequence ID" value="ENSABRP00000015614.1"/>
    <property type="gene ID" value="ENSABRG00000013692.1"/>
</dbReference>
<dbReference type="Pfam" id="PF00168">
    <property type="entry name" value="C2"/>
    <property type="match status" value="1"/>
</dbReference>
<dbReference type="GO" id="GO:0032266">
    <property type="term" value="F:phosphatidylinositol-3-phosphate binding"/>
    <property type="evidence" value="ECO:0007669"/>
    <property type="project" value="Ensembl"/>
</dbReference>
<evidence type="ECO:0000256" key="11">
    <source>
        <dbReference type="ARBA" id="ARBA00023224"/>
    </source>
</evidence>
<dbReference type="InterPro" id="IPR017946">
    <property type="entry name" value="PLC-like_Pdiesterase_TIM-brl"/>
</dbReference>
<feature type="compositionally biased region" description="Acidic residues" evidence="16">
    <location>
        <begin position="338"/>
        <end position="347"/>
    </location>
</feature>
<evidence type="ECO:0000256" key="13">
    <source>
        <dbReference type="ARBA" id="ARBA00023279"/>
    </source>
</evidence>
<dbReference type="SUPFAM" id="SSF49562">
    <property type="entry name" value="C2 domain (Calcium/lipid-binding domain, CaLB)"/>
    <property type="match status" value="1"/>
</dbReference>
<dbReference type="SMART" id="SM00148">
    <property type="entry name" value="PLCXc"/>
    <property type="match status" value="1"/>
</dbReference>
<dbReference type="InterPro" id="IPR035892">
    <property type="entry name" value="C2_domain_sf"/>
</dbReference>
<evidence type="ECO:0000256" key="5">
    <source>
        <dbReference type="ARBA" id="ARBA00022473"/>
    </source>
</evidence>
<comment type="subcellular location">
    <subcellularLocation>
        <location evidence="4">Cytoplasm</location>
        <location evidence="4">Perinuclear region</location>
    </subcellularLocation>
    <subcellularLocation>
        <location evidence="3">Nucleus</location>
    </subcellularLocation>
</comment>
<feature type="signal peptide" evidence="17">
    <location>
        <begin position="1"/>
        <end position="16"/>
    </location>
</feature>
<dbReference type="PANTHER" id="PTHR10336:SF29">
    <property type="entry name" value="1-PHOSPHATIDYLINOSITOL 4,5-BISPHOSPHATE PHOSPHODIESTERASE ZETA-1"/>
    <property type="match status" value="1"/>
</dbReference>
<keyword evidence="17" id="KW-0732">Signal</keyword>
<evidence type="ECO:0000256" key="16">
    <source>
        <dbReference type="SAM" id="MobiDB-lite"/>
    </source>
</evidence>
<evidence type="ECO:0000256" key="7">
    <source>
        <dbReference type="ARBA" id="ARBA00022801"/>
    </source>
</evidence>
<dbReference type="GO" id="GO:0048471">
    <property type="term" value="C:perinuclear region of cytoplasm"/>
    <property type="evidence" value="ECO:0007669"/>
    <property type="project" value="UniProtKB-SubCell"/>
</dbReference>
<keyword evidence="10 15" id="KW-0443">Lipid metabolism</keyword>
<dbReference type="Gene3D" id="1.10.238.10">
    <property type="entry name" value="EF-hand"/>
    <property type="match status" value="1"/>
</dbReference>
<feature type="domain" description="PI-PLC Y-box" evidence="19">
    <location>
        <begin position="386"/>
        <end position="502"/>
    </location>
</feature>
<dbReference type="FunFam" id="3.20.20.190:FF:000039">
    <property type="entry name" value="Phosphoinositide phospholipase C"/>
    <property type="match status" value="1"/>
</dbReference>
<dbReference type="CDD" id="cd00275">
    <property type="entry name" value="C2_PLC_like"/>
    <property type="match status" value="1"/>
</dbReference>
<dbReference type="PANTHER" id="PTHR10336">
    <property type="entry name" value="PHOSPHOINOSITIDE-SPECIFIC PHOSPHOLIPASE C FAMILY PROTEIN"/>
    <property type="match status" value="1"/>
</dbReference>
<dbReference type="GO" id="GO:0005654">
    <property type="term" value="C:nucleoplasm"/>
    <property type="evidence" value="ECO:0007669"/>
    <property type="project" value="Ensembl"/>
</dbReference>